<dbReference type="Proteomes" id="UP000316649">
    <property type="component" value="Unassembled WGS sequence"/>
</dbReference>
<comment type="caution">
    <text evidence="7">The sequence shown here is derived from an EMBL/GenBank/DDBJ whole genome shotgun (WGS) entry which is preliminary data.</text>
</comment>
<feature type="active site" evidence="6">
    <location>
        <position position="380"/>
    </location>
</feature>
<sequence length="400" mass="45817">MNSMTLEAQTLPLRIRPIINRIGRIREGKLRLITPEGYRLNLGSESGPRVQLEILDWRALRRVFRNGDIGLAECYRDGLIKTNDLTALIRLGIRNQAVLERAIHGNPLLNLGYRLRHLLRRNTPKGSARNIQAHYDLGNDFYSLWLDSSMTYSSARFECGRQGGLLQAQETKYQRMLDLVGAKPGEQILEVGCGWGGFAEFAASQGIRVHGLTLSHEQLAFARKRIQEAGLEAWATFELRDYRAAKGRYDHVVSIEMLEAVGQDYWQTYFDQLHRLLKPGGRVAIQSIVIDEEHFERYSQGTDFIQQYIFPGGMLPSTERMQQIASEAGFQVGVREDFGADYAETLRRWAHRFEQQLPAVQALGFDEAFIRLWRFYLAYCEAGFDEGRIDVVQLQLEREG</sequence>
<dbReference type="RefSeq" id="WP_144357626.1">
    <property type="nucleotide sequence ID" value="NZ_VMNH01000004.1"/>
</dbReference>
<dbReference type="SUPFAM" id="SSF53335">
    <property type="entry name" value="S-adenosyl-L-methionine-dependent methyltransferases"/>
    <property type="match status" value="1"/>
</dbReference>
<name>A0A558DW08_9GAMM</name>
<dbReference type="GO" id="GO:0032259">
    <property type="term" value="P:methylation"/>
    <property type="evidence" value="ECO:0007669"/>
    <property type="project" value="UniProtKB-KW"/>
</dbReference>
<dbReference type="Pfam" id="PF02353">
    <property type="entry name" value="CMAS"/>
    <property type="match status" value="1"/>
</dbReference>
<proteinExistence type="inferred from homology"/>
<evidence type="ECO:0000256" key="2">
    <source>
        <dbReference type="ARBA" id="ARBA00022603"/>
    </source>
</evidence>
<dbReference type="CDD" id="cd02440">
    <property type="entry name" value="AdoMet_MTases"/>
    <property type="match status" value="1"/>
</dbReference>
<evidence type="ECO:0000256" key="5">
    <source>
        <dbReference type="ARBA" id="ARBA00023098"/>
    </source>
</evidence>
<dbReference type="InterPro" id="IPR003333">
    <property type="entry name" value="CMAS"/>
</dbReference>
<dbReference type="PANTHER" id="PTHR43667:SF2">
    <property type="entry name" value="FATTY ACID C-METHYL TRANSFERASE"/>
    <property type="match status" value="1"/>
</dbReference>
<gene>
    <name evidence="7" type="ORF">FHP88_03640</name>
</gene>
<dbReference type="PANTHER" id="PTHR43667">
    <property type="entry name" value="CYCLOPROPANE-FATTY-ACYL-PHOSPHOLIPID SYNTHASE"/>
    <property type="match status" value="1"/>
</dbReference>
<evidence type="ECO:0000256" key="4">
    <source>
        <dbReference type="ARBA" id="ARBA00022691"/>
    </source>
</evidence>
<dbReference type="PIRSF" id="PIRSF003085">
    <property type="entry name" value="CMAS"/>
    <property type="match status" value="1"/>
</dbReference>
<dbReference type="InterPro" id="IPR050723">
    <property type="entry name" value="CFA/CMAS"/>
</dbReference>
<reference evidence="7 8" key="1">
    <citation type="submission" date="2019-07" db="EMBL/GenBank/DDBJ databases">
        <title>The pathways for chlorine oxyanion respiration interact through the shared metabolite chlorate.</title>
        <authorList>
            <person name="Barnum T.P."/>
            <person name="Cheng Y."/>
            <person name="Hill K.A."/>
            <person name="Lucas L.N."/>
            <person name="Carlson H.K."/>
            <person name="Coates J.D."/>
        </authorList>
    </citation>
    <scope>NUCLEOTIDE SEQUENCE [LARGE SCALE GENOMIC DNA]</scope>
    <source>
        <strain evidence="7 8">BK-1</strain>
    </source>
</reference>
<dbReference type="InterPro" id="IPR029063">
    <property type="entry name" value="SAM-dependent_MTases_sf"/>
</dbReference>
<dbReference type="EMBL" id="VMNH01000004">
    <property type="protein sequence ID" value="TVO77902.1"/>
    <property type="molecule type" value="Genomic_DNA"/>
</dbReference>
<evidence type="ECO:0000256" key="1">
    <source>
        <dbReference type="ARBA" id="ARBA00010815"/>
    </source>
</evidence>
<dbReference type="Gene3D" id="3.40.50.150">
    <property type="entry name" value="Vaccinia Virus protein VP39"/>
    <property type="match status" value="1"/>
</dbReference>
<evidence type="ECO:0000313" key="8">
    <source>
        <dbReference type="Proteomes" id="UP000316649"/>
    </source>
</evidence>
<dbReference type="GO" id="GO:0008168">
    <property type="term" value="F:methyltransferase activity"/>
    <property type="evidence" value="ECO:0007669"/>
    <property type="project" value="UniProtKB-KW"/>
</dbReference>
<organism evidence="7 8">
    <name type="scientific">Sedimenticola selenatireducens</name>
    <dbReference type="NCBI Taxonomy" id="191960"/>
    <lineage>
        <taxon>Bacteria</taxon>
        <taxon>Pseudomonadati</taxon>
        <taxon>Pseudomonadota</taxon>
        <taxon>Gammaproteobacteria</taxon>
        <taxon>Chromatiales</taxon>
        <taxon>Sedimenticolaceae</taxon>
        <taxon>Sedimenticola</taxon>
    </lineage>
</organism>
<keyword evidence="2 7" id="KW-0489">Methyltransferase</keyword>
<dbReference type="GO" id="GO:0008610">
    <property type="term" value="P:lipid biosynthetic process"/>
    <property type="evidence" value="ECO:0007669"/>
    <property type="project" value="InterPro"/>
</dbReference>
<dbReference type="AlphaFoldDB" id="A0A558DW08"/>
<evidence type="ECO:0000256" key="3">
    <source>
        <dbReference type="ARBA" id="ARBA00022679"/>
    </source>
</evidence>
<keyword evidence="4" id="KW-0949">S-adenosyl-L-methionine</keyword>
<comment type="similarity">
    <text evidence="1">Belongs to the CFA/CMAS family.</text>
</comment>
<dbReference type="OrthoDB" id="9782855at2"/>
<evidence type="ECO:0000313" key="7">
    <source>
        <dbReference type="EMBL" id="TVO77902.1"/>
    </source>
</evidence>
<evidence type="ECO:0000256" key="6">
    <source>
        <dbReference type="PIRSR" id="PIRSR003085-1"/>
    </source>
</evidence>
<protein>
    <submittedName>
        <fullName evidence="7">Class I SAM-dependent methyltransferase</fullName>
    </submittedName>
</protein>
<accession>A0A558DW08</accession>
<keyword evidence="5" id="KW-0443">Lipid metabolism</keyword>
<keyword evidence="8" id="KW-1185">Reference proteome</keyword>
<keyword evidence="3 7" id="KW-0808">Transferase</keyword>